<organism evidence="4 5">
    <name type="scientific">Monosporascus ibericus</name>
    <dbReference type="NCBI Taxonomy" id="155417"/>
    <lineage>
        <taxon>Eukaryota</taxon>
        <taxon>Fungi</taxon>
        <taxon>Dikarya</taxon>
        <taxon>Ascomycota</taxon>
        <taxon>Pezizomycotina</taxon>
        <taxon>Sordariomycetes</taxon>
        <taxon>Xylariomycetidae</taxon>
        <taxon>Xylariales</taxon>
        <taxon>Xylariales incertae sedis</taxon>
        <taxon>Monosporascus</taxon>
    </lineage>
</organism>
<dbReference type="OrthoDB" id="60092at2759"/>
<evidence type="ECO:0000313" key="5">
    <source>
        <dbReference type="Proteomes" id="UP000293360"/>
    </source>
</evidence>
<dbReference type="PANTHER" id="PTHR15237">
    <property type="entry name" value="DNA REPAIR PROTEIN RAD9"/>
    <property type="match status" value="1"/>
</dbReference>
<dbReference type="SUPFAM" id="SSF55979">
    <property type="entry name" value="DNA clamp"/>
    <property type="match status" value="1"/>
</dbReference>
<dbReference type="STRING" id="155417.A0A4Q4TXS3"/>
<reference evidence="4 5" key="1">
    <citation type="submission" date="2018-06" db="EMBL/GenBank/DDBJ databases">
        <title>Complete Genomes of Monosporascus.</title>
        <authorList>
            <person name="Robinson A.J."/>
            <person name="Natvig D.O."/>
        </authorList>
    </citation>
    <scope>NUCLEOTIDE SEQUENCE [LARGE SCALE GENOMIC DNA]</scope>
    <source>
        <strain evidence="4 5">CBS 110550</strain>
    </source>
</reference>
<comment type="caution">
    <text evidence="4">The sequence shown here is derived from an EMBL/GenBank/DDBJ whole genome shotgun (WGS) entry which is preliminary data.</text>
</comment>
<evidence type="ECO:0000256" key="2">
    <source>
        <dbReference type="PIRNR" id="PIRNR009303"/>
    </source>
</evidence>
<dbReference type="Gene3D" id="3.70.10.10">
    <property type="match status" value="2"/>
</dbReference>
<name>A0A4Q4TXS3_9PEZI</name>
<gene>
    <name evidence="4" type="ORF">DL764_000616</name>
</gene>
<dbReference type="InterPro" id="IPR026584">
    <property type="entry name" value="Rad9"/>
</dbReference>
<dbReference type="GO" id="GO:0031573">
    <property type="term" value="P:mitotic intra-S DNA damage checkpoint signaling"/>
    <property type="evidence" value="ECO:0007669"/>
    <property type="project" value="TreeGrafter"/>
</dbReference>
<evidence type="ECO:0000256" key="3">
    <source>
        <dbReference type="SAM" id="MobiDB-lite"/>
    </source>
</evidence>
<dbReference type="GO" id="GO:0000076">
    <property type="term" value="P:DNA replication checkpoint signaling"/>
    <property type="evidence" value="ECO:0007669"/>
    <property type="project" value="TreeGrafter"/>
</dbReference>
<feature type="compositionally biased region" description="Low complexity" evidence="3">
    <location>
        <begin position="265"/>
        <end position="294"/>
    </location>
</feature>
<dbReference type="GO" id="GO:0071479">
    <property type="term" value="P:cellular response to ionizing radiation"/>
    <property type="evidence" value="ECO:0007669"/>
    <property type="project" value="TreeGrafter"/>
</dbReference>
<dbReference type="EMBL" id="QJNU01000018">
    <property type="protein sequence ID" value="RYP10433.1"/>
    <property type="molecule type" value="Genomic_DNA"/>
</dbReference>
<dbReference type="InterPro" id="IPR046938">
    <property type="entry name" value="DNA_clamp_sf"/>
</dbReference>
<keyword evidence="5" id="KW-1185">Reference proteome</keyword>
<dbReference type="Proteomes" id="UP000293360">
    <property type="component" value="Unassembled WGS sequence"/>
</dbReference>
<proteinExistence type="inferred from homology"/>
<dbReference type="AlphaFoldDB" id="A0A4Q4TXS3"/>
<sequence>MAVVKFTISEEGVSVLRDALSCLGKFSDEVSLEAKRDQLALTALNSTKTAYASFAFTTARFFSVYQYEGVGQHRERFFCKLYNKLPFEASPPVRAKFDRGQVTNHWSISSRTLRQLMDHFSPGTEYLDIHSDDDQFVNFTCFTEKVAHGDEVLKKPLHTSIAVERDEFECFEVEEEKLHIVISVKDFRAIVQHASIFGDDISASYSLPSQPMQLKYDGAEMKCEFLLMTVGERGAPGQKTKMGRANAKVPRQQLEAGASRATSHAPTPARQPLQQPAAQSNPMPSLRPSISRPSQRPPPATLQDESLFVPQENEDQWEPVHLGEDEDEEDNARLEWDASGIPSNMNMRSMIANQTTSTATNAAPELPSQFEPSQRLSDVRKFGLFGE</sequence>
<comment type="function">
    <text evidence="2">Acts in DNA repair and mutagenesis. Involved in promoting resistance to ionizing radiation and UV light, as well as regulating cell cycle progression after irradiation.</text>
</comment>
<accession>A0A4Q4TXS3</accession>
<protein>
    <recommendedName>
        <fullName evidence="2">DNA repair protein rad9</fullName>
    </recommendedName>
</protein>
<dbReference type="PANTHER" id="PTHR15237:SF0">
    <property type="entry name" value="CELL CYCLE CHECKPOINT CONTROL PROTEIN"/>
    <property type="match status" value="1"/>
</dbReference>
<comment type="similarity">
    <text evidence="1 2">Belongs to the rad9 family.</text>
</comment>
<evidence type="ECO:0000256" key="1">
    <source>
        <dbReference type="ARBA" id="ARBA00008494"/>
    </source>
</evidence>
<dbReference type="PIRSF" id="PIRSF009303">
    <property type="entry name" value="Cell_cycle_RAD9"/>
    <property type="match status" value="1"/>
</dbReference>
<dbReference type="GO" id="GO:0030896">
    <property type="term" value="C:checkpoint clamp complex"/>
    <property type="evidence" value="ECO:0007669"/>
    <property type="project" value="UniProtKB-UniRule"/>
</dbReference>
<feature type="region of interest" description="Disordered" evidence="3">
    <location>
        <begin position="234"/>
        <end position="302"/>
    </location>
</feature>
<dbReference type="InterPro" id="IPR007268">
    <property type="entry name" value="Rad9/Ddc1"/>
</dbReference>
<evidence type="ECO:0000313" key="4">
    <source>
        <dbReference type="EMBL" id="RYP10433.1"/>
    </source>
</evidence>
<dbReference type="Pfam" id="PF04139">
    <property type="entry name" value="Rad9"/>
    <property type="match status" value="2"/>
</dbReference>
<keyword evidence="2" id="KW-0227">DNA damage</keyword>
<dbReference type="GO" id="GO:0006281">
    <property type="term" value="P:DNA repair"/>
    <property type="evidence" value="ECO:0007669"/>
    <property type="project" value="UniProtKB-UniRule"/>
</dbReference>